<dbReference type="GO" id="GO:0005886">
    <property type="term" value="C:plasma membrane"/>
    <property type="evidence" value="ECO:0007669"/>
    <property type="project" value="TreeGrafter"/>
</dbReference>
<protein>
    <submittedName>
        <fullName evidence="14">CSON006699 protein</fullName>
    </submittedName>
</protein>
<dbReference type="EMBL" id="UFQT01002523">
    <property type="protein sequence ID" value="SSX33625.1"/>
    <property type="molecule type" value="Genomic_DNA"/>
</dbReference>
<dbReference type="OMA" id="ETVLWGM"/>
<evidence type="ECO:0000256" key="9">
    <source>
        <dbReference type="ARBA" id="ARBA00023136"/>
    </source>
</evidence>
<evidence type="ECO:0000313" key="15">
    <source>
        <dbReference type="EMBL" id="SSX33625.1"/>
    </source>
</evidence>
<comment type="similarity">
    <text evidence="2 12">Belongs to the amiloride-sensitive sodium channel (TC 1.A.6) family.</text>
</comment>
<dbReference type="AlphaFoldDB" id="A0A336L9D3"/>
<keyword evidence="10 12" id="KW-0739">Sodium transport</keyword>
<name>A0A336L9D3_CULSO</name>
<dbReference type="InterPro" id="IPR001873">
    <property type="entry name" value="ENaC"/>
</dbReference>
<evidence type="ECO:0000256" key="8">
    <source>
        <dbReference type="ARBA" id="ARBA00023065"/>
    </source>
</evidence>
<dbReference type="Pfam" id="PF00858">
    <property type="entry name" value="ASC"/>
    <property type="match status" value="1"/>
</dbReference>
<dbReference type="Gene3D" id="2.60.470.10">
    <property type="entry name" value="Acid-sensing ion channels like domains"/>
    <property type="match status" value="1"/>
</dbReference>
<keyword evidence="8 12" id="KW-0406">Ion transport</keyword>
<dbReference type="PANTHER" id="PTHR11690">
    <property type="entry name" value="AMILORIDE-SENSITIVE SODIUM CHANNEL-RELATED"/>
    <property type="match status" value="1"/>
</dbReference>
<comment type="subcellular location">
    <subcellularLocation>
        <location evidence="1">Membrane</location>
        <topology evidence="1">Multi-pass membrane protein</topology>
    </subcellularLocation>
</comment>
<keyword evidence="6 13" id="KW-1133">Transmembrane helix</keyword>
<gene>
    <name evidence="14" type="primary">CSON006699</name>
</gene>
<proteinExistence type="inferred from homology"/>
<accession>A0A336L9D3</accession>
<keyword evidence="11 12" id="KW-0407">Ion channel</keyword>
<keyword evidence="7" id="KW-0915">Sodium</keyword>
<evidence type="ECO:0000256" key="4">
    <source>
        <dbReference type="ARBA" id="ARBA00022461"/>
    </source>
</evidence>
<dbReference type="GO" id="GO:0015280">
    <property type="term" value="F:ligand-gated sodium channel activity"/>
    <property type="evidence" value="ECO:0007669"/>
    <property type="project" value="TreeGrafter"/>
</dbReference>
<evidence type="ECO:0000256" key="12">
    <source>
        <dbReference type="RuleBase" id="RU000679"/>
    </source>
</evidence>
<organism evidence="14">
    <name type="scientific">Culicoides sonorensis</name>
    <name type="common">Biting midge</name>
    <dbReference type="NCBI Taxonomy" id="179676"/>
    <lineage>
        <taxon>Eukaryota</taxon>
        <taxon>Metazoa</taxon>
        <taxon>Ecdysozoa</taxon>
        <taxon>Arthropoda</taxon>
        <taxon>Hexapoda</taxon>
        <taxon>Insecta</taxon>
        <taxon>Pterygota</taxon>
        <taxon>Neoptera</taxon>
        <taxon>Endopterygota</taxon>
        <taxon>Diptera</taxon>
        <taxon>Nematocera</taxon>
        <taxon>Chironomoidea</taxon>
        <taxon>Ceratopogonidae</taxon>
        <taxon>Ceratopogoninae</taxon>
        <taxon>Culicoides</taxon>
        <taxon>Monoculicoides</taxon>
    </lineage>
</organism>
<evidence type="ECO:0000256" key="13">
    <source>
        <dbReference type="SAM" id="Phobius"/>
    </source>
</evidence>
<sequence>MDQTRELDVALYYVQKSKKIQHNAFNENEDGSENKEKKNLIKSTSIKAKPRRKCSVKPFFKFLLRVGVIVAIGGMFYWTFDVSKTMVYSFWERPDSFTVDTLNLHWNTTFPGITVCQVFNGERNWELSEKYYGEDRDKRLDDFIIDITYFSGTCYSCELCQQDLECPKNFSELLSKFRSVCSNMITNCTWNGIEFDCCKMFLPLETEFGTCYTINSINTKPSASRVLVSNRKTGPGRLEFALLEDVQIFIHPPNEVPHAFQDRELKQTVLWGSKKEIILKTDDIIDPEKSSVSCFKPKGKHINLFPTGFNLYEAYTASTCAIACHIQAQIYYCNCTHHFMPHSVDSKCIYLMSQQQIKVLYYIA</sequence>
<evidence type="ECO:0000256" key="6">
    <source>
        <dbReference type="ARBA" id="ARBA00022989"/>
    </source>
</evidence>
<evidence type="ECO:0000256" key="5">
    <source>
        <dbReference type="ARBA" id="ARBA00022692"/>
    </source>
</evidence>
<reference evidence="15" key="2">
    <citation type="submission" date="2018-07" db="EMBL/GenBank/DDBJ databases">
        <authorList>
            <person name="Quirk P.G."/>
            <person name="Krulwich T.A."/>
        </authorList>
    </citation>
    <scope>NUCLEOTIDE SEQUENCE</scope>
</reference>
<keyword evidence="9 13" id="KW-0472">Membrane</keyword>
<dbReference type="VEuPathDB" id="VectorBase:CSON006699"/>
<evidence type="ECO:0000256" key="10">
    <source>
        <dbReference type="ARBA" id="ARBA00023201"/>
    </source>
</evidence>
<evidence type="ECO:0000256" key="7">
    <source>
        <dbReference type="ARBA" id="ARBA00023053"/>
    </source>
</evidence>
<feature type="transmembrane region" description="Helical" evidence="13">
    <location>
        <begin position="59"/>
        <end position="80"/>
    </location>
</feature>
<evidence type="ECO:0000256" key="1">
    <source>
        <dbReference type="ARBA" id="ARBA00004141"/>
    </source>
</evidence>
<evidence type="ECO:0000313" key="14">
    <source>
        <dbReference type="EMBL" id="SSX14210.1"/>
    </source>
</evidence>
<keyword evidence="5 12" id="KW-0812">Transmembrane</keyword>
<dbReference type="EMBL" id="UFQS01002523">
    <property type="protein sequence ID" value="SSX14210.1"/>
    <property type="molecule type" value="Genomic_DNA"/>
</dbReference>
<evidence type="ECO:0000256" key="2">
    <source>
        <dbReference type="ARBA" id="ARBA00007193"/>
    </source>
</evidence>
<keyword evidence="4 12" id="KW-0894">Sodium channel</keyword>
<evidence type="ECO:0000256" key="3">
    <source>
        <dbReference type="ARBA" id="ARBA00022448"/>
    </source>
</evidence>
<reference evidence="14" key="1">
    <citation type="submission" date="2018-04" db="EMBL/GenBank/DDBJ databases">
        <authorList>
            <person name="Go L.Y."/>
            <person name="Mitchell J.A."/>
        </authorList>
    </citation>
    <scope>NUCLEOTIDE SEQUENCE</scope>
    <source>
        <tissue evidence="14">Whole organism</tissue>
    </source>
</reference>
<keyword evidence="3 12" id="KW-0813">Transport</keyword>
<evidence type="ECO:0000256" key="11">
    <source>
        <dbReference type="ARBA" id="ARBA00023303"/>
    </source>
</evidence>
<dbReference type="PANTHER" id="PTHR11690:SF184">
    <property type="entry name" value="PICKPOCKET 31"/>
    <property type="match status" value="1"/>
</dbReference>